<gene>
    <name evidence="2" type="primary">CSON015227</name>
</gene>
<reference evidence="2" key="1">
    <citation type="submission" date="2018-04" db="EMBL/GenBank/DDBJ databases">
        <authorList>
            <person name="Go L.Y."/>
            <person name="Mitchell J.A."/>
        </authorList>
    </citation>
    <scope>NUCLEOTIDE SEQUENCE</scope>
    <source>
        <tissue evidence="2">Whole organism</tissue>
    </source>
</reference>
<proteinExistence type="predicted"/>
<feature type="compositionally biased region" description="Basic and acidic residues" evidence="1">
    <location>
        <begin position="254"/>
        <end position="265"/>
    </location>
</feature>
<feature type="region of interest" description="Disordered" evidence="1">
    <location>
        <begin position="254"/>
        <end position="283"/>
    </location>
</feature>
<dbReference type="EMBL" id="UFQS01000943">
    <property type="protein sequence ID" value="SSX07910.1"/>
    <property type="molecule type" value="Genomic_DNA"/>
</dbReference>
<dbReference type="EMBL" id="UFQT01000943">
    <property type="protein sequence ID" value="SSX28144.1"/>
    <property type="molecule type" value="Genomic_DNA"/>
</dbReference>
<evidence type="ECO:0000313" key="2">
    <source>
        <dbReference type="EMBL" id="SSX07910.1"/>
    </source>
</evidence>
<sequence>MNRVQEFFKRSTQENKQFRQIRAINNSLYLQNELQRDRNFIPFQRDLEYEINSVSQYGRIEKVDRQSILAQVRKLKKNVQGLEDRISLYELYYFKSNSSDKIFPVVLRAKITKNVIVACSSGRLSMPSSQEFQSYFHAFGFESDKDLQKGHILANSLGGPNTPWNFFPQPKSSNIGGEWRQIEIKLEKWISDGSFRDDDYIDWNAWIGHCFTPDHTALVGTVKIAAIWRDQRSYVKNILEYIFEFQDHPEISHGFERHPNTRGDYDPNEGSYFQEDLKSSGFP</sequence>
<evidence type="ECO:0000256" key="1">
    <source>
        <dbReference type="SAM" id="MobiDB-lite"/>
    </source>
</evidence>
<dbReference type="VEuPathDB" id="VectorBase:CSON015227"/>
<reference evidence="3" key="2">
    <citation type="submission" date="2018-07" db="EMBL/GenBank/DDBJ databases">
        <authorList>
            <person name="Quirk P.G."/>
            <person name="Krulwich T.A."/>
        </authorList>
    </citation>
    <scope>NUCLEOTIDE SEQUENCE</scope>
</reference>
<organism evidence="2">
    <name type="scientific">Culicoides sonorensis</name>
    <name type="common">Biting midge</name>
    <dbReference type="NCBI Taxonomy" id="179676"/>
    <lineage>
        <taxon>Eukaryota</taxon>
        <taxon>Metazoa</taxon>
        <taxon>Ecdysozoa</taxon>
        <taxon>Arthropoda</taxon>
        <taxon>Hexapoda</taxon>
        <taxon>Insecta</taxon>
        <taxon>Pterygota</taxon>
        <taxon>Neoptera</taxon>
        <taxon>Endopterygota</taxon>
        <taxon>Diptera</taxon>
        <taxon>Nematocera</taxon>
        <taxon>Chironomoidea</taxon>
        <taxon>Ceratopogonidae</taxon>
        <taxon>Ceratopogoninae</taxon>
        <taxon>Culicoides</taxon>
        <taxon>Monoculicoides</taxon>
    </lineage>
</organism>
<protein>
    <submittedName>
        <fullName evidence="2">CSON015227 protein</fullName>
    </submittedName>
</protein>
<dbReference type="AlphaFoldDB" id="A0A336KSP3"/>
<evidence type="ECO:0000313" key="3">
    <source>
        <dbReference type="EMBL" id="SSX28144.1"/>
    </source>
</evidence>
<accession>A0A336KSP3</accession>
<name>A0A336KSP3_CULSO</name>